<comment type="caution">
    <text evidence="1">The sequence shown here is derived from an EMBL/GenBank/DDBJ whole genome shotgun (WGS) entry which is preliminary data.</text>
</comment>
<sequence>CDDESFCNNSLLIIEYNQLGLASRNITENNVAQIILRTPGYNPNNNPFPNASCLQSSSVFAFNNMQLLDNAIARLFENHRSTVLGQHPSLGRVYVVAFHGPVHLKLLKDFVSLVDGNPCFT</sequence>
<keyword evidence="2" id="KW-1185">Reference proteome</keyword>
<evidence type="ECO:0000313" key="2">
    <source>
        <dbReference type="Proteomes" id="UP000789831"/>
    </source>
</evidence>
<feature type="non-terminal residue" evidence="1">
    <location>
        <position position="121"/>
    </location>
</feature>
<reference evidence="1" key="1">
    <citation type="submission" date="2021-06" db="EMBL/GenBank/DDBJ databases">
        <authorList>
            <person name="Kallberg Y."/>
            <person name="Tangrot J."/>
            <person name="Rosling A."/>
        </authorList>
    </citation>
    <scope>NUCLEOTIDE SEQUENCE</scope>
    <source>
        <strain evidence="1">MT106</strain>
    </source>
</reference>
<protein>
    <submittedName>
        <fullName evidence="1">10820_t:CDS:1</fullName>
    </submittedName>
</protein>
<dbReference type="EMBL" id="CAJVPL010002022">
    <property type="protein sequence ID" value="CAG8596571.1"/>
    <property type="molecule type" value="Genomic_DNA"/>
</dbReference>
<dbReference type="Proteomes" id="UP000789831">
    <property type="component" value="Unassembled WGS sequence"/>
</dbReference>
<gene>
    <name evidence="1" type="ORF">AGERDE_LOCUS8879</name>
</gene>
<evidence type="ECO:0000313" key="1">
    <source>
        <dbReference type="EMBL" id="CAG8596571.1"/>
    </source>
</evidence>
<name>A0A9N9CF23_9GLOM</name>
<accession>A0A9N9CF23</accession>
<proteinExistence type="predicted"/>
<organism evidence="1 2">
    <name type="scientific">Ambispora gerdemannii</name>
    <dbReference type="NCBI Taxonomy" id="144530"/>
    <lineage>
        <taxon>Eukaryota</taxon>
        <taxon>Fungi</taxon>
        <taxon>Fungi incertae sedis</taxon>
        <taxon>Mucoromycota</taxon>
        <taxon>Glomeromycotina</taxon>
        <taxon>Glomeromycetes</taxon>
        <taxon>Archaeosporales</taxon>
        <taxon>Ambisporaceae</taxon>
        <taxon>Ambispora</taxon>
    </lineage>
</organism>
<dbReference type="OrthoDB" id="2344619at2759"/>
<dbReference type="AlphaFoldDB" id="A0A9N9CF23"/>